<dbReference type="InterPro" id="IPR000477">
    <property type="entry name" value="RT_dom"/>
</dbReference>
<organism evidence="1 2">
    <name type="scientific">Paramuricea clavata</name>
    <name type="common">Red gorgonian</name>
    <name type="synonym">Violescent sea-whip</name>
    <dbReference type="NCBI Taxonomy" id="317549"/>
    <lineage>
        <taxon>Eukaryota</taxon>
        <taxon>Metazoa</taxon>
        <taxon>Cnidaria</taxon>
        <taxon>Anthozoa</taxon>
        <taxon>Octocorallia</taxon>
        <taxon>Malacalcyonacea</taxon>
        <taxon>Plexauridae</taxon>
        <taxon>Paramuricea</taxon>
    </lineage>
</organism>
<dbReference type="Pfam" id="PF13966">
    <property type="entry name" value="zf-RVT"/>
    <property type="match status" value="1"/>
</dbReference>
<dbReference type="EMBL" id="CACRXK020002569">
    <property type="protein sequence ID" value="CAB3994936.1"/>
    <property type="molecule type" value="Genomic_DNA"/>
</dbReference>
<sequence length="690" mass="79210">MTDCLSYFSKSLAKINPNKLFVIPSWIPKLSDPEVQFNLDPPIYQQITNVIRKMKSSGSPCPLDQLSIISFKHCPYLRTYLTELIHDIWLSGTVPTEWKRACTILIHKKGNNNDPSNFRPITLESIPLKVFTSCLRKAVYSFLPSNNFVEHNVQKGFTPNLSGTLEHTAQMADIINKARIRQRSVVITLLDLKNAFGEIHHNLIQSVLDYHHIPDHIKFVIKSLYTDFQTSIITSEFRTPFMTVGRGVLQGDCLSPLLFNMCFNTFVQHIKAEKYRQFGFSFKLLNPIHWFQFADDAAVIIGQESENQHLLNRFSIWCQWSDMIIRVDKCKTFGIKKAITKSVQYLPKLFIGNQLIPKIPIGESFQYLGRYFDFHMSNDNHKTELTTLLNELMTDIDSKPLHPKNKLLLYSRYVLSKLAWHFTVATLSKTWCQTILRKALKSSPNESTNDLWKATSNHTNIQYDAYSSAKEVLKDFRSGHENKLLNQLTSQGSFFCSVTKFALPQLNKVRSIAQSKLPKNIYNFTIRYINNSLPTRKNLNRWAISSNADCSFCLSPETLLHIVAGCQFYLDRFTWRHNSVLNVLANTLQTVDGSTLYADLHGFKSPSILTGDTYCPDLLLSCSNGSLYVVELTTGYETNLKNNVKRKKDKYRELLRQLGKNFNQVKFINLSISSLGIFAEECSTFLDMLE</sequence>
<protein>
    <submittedName>
        <fullName evidence="1">Uncharacterized protein</fullName>
    </submittedName>
</protein>
<gene>
    <name evidence="1" type="ORF">PACLA_8A028604</name>
</gene>
<accession>A0A7D9HX47</accession>
<dbReference type="AlphaFoldDB" id="A0A7D9HX47"/>
<evidence type="ECO:0000313" key="2">
    <source>
        <dbReference type="Proteomes" id="UP001152795"/>
    </source>
</evidence>
<keyword evidence="2" id="KW-1185">Reference proteome</keyword>
<name>A0A7D9HX47_PARCT</name>
<dbReference type="Pfam" id="PF00078">
    <property type="entry name" value="RVT_1"/>
    <property type="match status" value="1"/>
</dbReference>
<dbReference type="OrthoDB" id="447743at2759"/>
<dbReference type="Proteomes" id="UP001152795">
    <property type="component" value="Unassembled WGS sequence"/>
</dbReference>
<dbReference type="CDD" id="cd01650">
    <property type="entry name" value="RT_nLTR_like"/>
    <property type="match status" value="1"/>
</dbReference>
<reference evidence="1" key="1">
    <citation type="submission" date="2020-04" db="EMBL/GenBank/DDBJ databases">
        <authorList>
            <person name="Alioto T."/>
            <person name="Alioto T."/>
            <person name="Gomez Garrido J."/>
        </authorList>
    </citation>
    <scope>NUCLEOTIDE SEQUENCE</scope>
    <source>
        <strain evidence="1">A484AB</strain>
    </source>
</reference>
<dbReference type="PANTHER" id="PTHR19446">
    <property type="entry name" value="REVERSE TRANSCRIPTASES"/>
    <property type="match status" value="1"/>
</dbReference>
<evidence type="ECO:0000313" key="1">
    <source>
        <dbReference type="EMBL" id="CAB3994936.1"/>
    </source>
</evidence>
<dbReference type="SUPFAM" id="SSF56672">
    <property type="entry name" value="DNA/RNA polymerases"/>
    <property type="match status" value="1"/>
</dbReference>
<dbReference type="PROSITE" id="PS50878">
    <property type="entry name" value="RT_POL"/>
    <property type="match status" value="1"/>
</dbReference>
<dbReference type="InterPro" id="IPR026960">
    <property type="entry name" value="RVT-Znf"/>
</dbReference>
<comment type="caution">
    <text evidence="1">The sequence shown here is derived from an EMBL/GenBank/DDBJ whole genome shotgun (WGS) entry which is preliminary data.</text>
</comment>
<proteinExistence type="predicted"/>
<feature type="non-terminal residue" evidence="1">
    <location>
        <position position="1"/>
    </location>
</feature>
<dbReference type="InterPro" id="IPR043502">
    <property type="entry name" value="DNA/RNA_pol_sf"/>
</dbReference>